<sequence length="87" mass="9499">MAPHSPDHTETTQRTADETEQPRSKRLSGTELAALEKKVVQQYNEGASIRQVAAATSRSYGGTHRMLKLAGVTMRPRGGRHSPEPTS</sequence>
<dbReference type="Gene3D" id="1.10.10.60">
    <property type="entry name" value="Homeodomain-like"/>
    <property type="match status" value="1"/>
</dbReference>
<gene>
    <name evidence="3" type="ORF">SAMN06264365_103432</name>
</gene>
<evidence type="ECO:0000259" key="2">
    <source>
        <dbReference type="Pfam" id="PF19575"/>
    </source>
</evidence>
<proteinExistence type="predicted"/>
<evidence type="ECO:0000313" key="4">
    <source>
        <dbReference type="Proteomes" id="UP000198415"/>
    </source>
</evidence>
<feature type="domain" description="Helix-turn-helix" evidence="2">
    <location>
        <begin position="23"/>
        <end position="80"/>
    </location>
</feature>
<organism evidence="3 4">
    <name type="scientific">Actinoplanes regularis</name>
    <dbReference type="NCBI Taxonomy" id="52697"/>
    <lineage>
        <taxon>Bacteria</taxon>
        <taxon>Bacillati</taxon>
        <taxon>Actinomycetota</taxon>
        <taxon>Actinomycetes</taxon>
        <taxon>Micromonosporales</taxon>
        <taxon>Micromonosporaceae</taxon>
        <taxon>Actinoplanes</taxon>
    </lineage>
</organism>
<name>A0A238XI62_9ACTN</name>
<dbReference type="EMBL" id="FZNR01000003">
    <property type="protein sequence ID" value="SNR58014.1"/>
    <property type="molecule type" value="Genomic_DNA"/>
</dbReference>
<protein>
    <recommendedName>
        <fullName evidence="2">Helix-turn-helix domain-containing protein</fullName>
    </recommendedName>
</protein>
<reference evidence="3 4" key="1">
    <citation type="submission" date="2017-06" db="EMBL/GenBank/DDBJ databases">
        <authorList>
            <person name="Kim H.J."/>
            <person name="Triplett B.A."/>
        </authorList>
    </citation>
    <scope>NUCLEOTIDE SEQUENCE [LARGE SCALE GENOMIC DNA]</scope>
    <source>
        <strain evidence="3 4">DSM 43151</strain>
    </source>
</reference>
<dbReference type="OrthoDB" id="3541261at2"/>
<dbReference type="Proteomes" id="UP000198415">
    <property type="component" value="Unassembled WGS sequence"/>
</dbReference>
<feature type="compositionally biased region" description="Basic and acidic residues" evidence="1">
    <location>
        <begin position="1"/>
        <end position="23"/>
    </location>
</feature>
<dbReference type="InterPro" id="IPR045745">
    <property type="entry name" value="HTH_58_Actinobacteria-type"/>
</dbReference>
<evidence type="ECO:0000256" key="1">
    <source>
        <dbReference type="SAM" id="MobiDB-lite"/>
    </source>
</evidence>
<evidence type="ECO:0000313" key="3">
    <source>
        <dbReference type="EMBL" id="SNR58014.1"/>
    </source>
</evidence>
<dbReference type="AlphaFoldDB" id="A0A238XI62"/>
<keyword evidence="4" id="KW-1185">Reference proteome</keyword>
<feature type="region of interest" description="Disordered" evidence="1">
    <location>
        <begin position="1"/>
        <end position="32"/>
    </location>
</feature>
<accession>A0A238XI62</accession>
<dbReference type="Pfam" id="PF19575">
    <property type="entry name" value="HTH_58"/>
    <property type="match status" value="1"/>
</dbReference>